<keyword evidence="3" id="KW-1185">Reference proteome</keyword>
<dbReference type="Proteomes" id="UP001596456">
    <property type="component" value="Unassembled WGS sequence"/>
</dbReference>
<dbReference type="HAMAP" id="MF_00122">
    <property type="entry name" value="GatC"/>
    <property type="match status" value="1"/>
</dbReference>
<dbReference type="EC" id="6.3.5.-" evidence="1"/>
<organism evidence="2 3">
    <name type="scientific">Rhodocista pekingensis</name>
    <dbReference type="NCBI Taxonomy" id="201185"/>
    <lineage>
        <taxon>Bacteria</taxon>
        <taxon>Pseudomonadati</taxon>
        <taxon>Pseudomonadota</taxon>
        <taxon>Alphaproteobacteria</taxon>
        <taxon>Rhodospirillales</taxon>
        <taxon>Azospirillaceae</taxon>
        <taxon>Rhodocista</taxon>
    </lineage>
</organism>
<gene>
    <name evidence="1 2" type="primary">gatC</name>
    <name evidence="2" type="ORF">ACFQPS_07235</name>
</gene>
<accession>A0ABW2KUQ6</accession>
<reference evidence="3" key="1">
    <citation type="journal article" date="2019" name="Int. J. Syst. Evol. Microbiol.">
        <title>The Global Catalogue of Microorganisms (GCM) 10K type strain sequencing project: providing services to taxonomists for standard genome sequencing and annotation.</title>
        <authorList>
            <consortium name="The Broad Institute Genomics Platform"/>
            <consortium name="The Broad Institute Genome Sequencing Center for Infectious Disease"/>
            <person name="Wu L."/>
            <person name="Ma J."/>
        </authorList>
    </citation>
    <scope>NUCLEOTIDE SEQUENCE [LARGE SCALE GENOMIC DNA]</scope>
    <source>
        <strain evidence="3">CGMCC 1.16275</strain>
    </source>
</reference>
<evidence type="ECO:0000313" key="2">
    <source>
        <dbReference type="EMBL" id="MFC7332953.1"/>
    </source>
</evidence>
<protein>
    <recommendedName>
        <fullName evidence="1">Aspartyl/glutamyl-tRNA(Asn/Gln) amidotransferase subunit C</fullName>
        <shortName evidence="1">Asp/Glu-ADT subunit C</shortName>
        <ecNumber evidence="1">6.3.5.-</ecNumber>
    </recommendedName>
</protein>
<keyword evidence="1" id="KW-0436">Ligase</keyword>
<dbReference type="RefSeq" id="WP_012566707.1">
    <property type="nucleotide sequence ID" value="NZ_JBHTCM010000008.1"/>
</dbReference>
<evidence type="ECO:0000256" key="1">
    <source>
        <dbReference type="HAMAP-Rule" id="MF_00122"/>
    </source>
</evidence>
<dbReference type="SUPFAM" id="SSF141000">
    <property type="entry name" value="Glu-tRNAGln amidotransferase C subunit"/>
    <property type="match status" value="1"/>
</dbReference>
<dbReference type="PANTHER" id="PTHR15004">
    <property type="entry name" value="GLUTAMYL-TRNA(GLN) AMIDOTRANSFERASE SUBUNIT C, MITOCHONDRIAL"/>
    <property type="match status" value="1"/>
</dbReference>
<dbReference type="NCBIfam" id="TIGR00135">
    <property type="entry name" value="gatC"/>
    <property type="match status" value="1"/>
</dbReference>
<dbReference type="InterPro" id="IPR003837">
    <property type="entry name" value="GatC"/>
</dbReference>
<keyword evidence="1" id="KW-0067">ATP-binding</keyword>
<comment type="catalytic activity">
    <reaction evidence="1">
        <text>L-glutamyl-tRNA(Gln) + L-glutamine + ATP + H2O = L-glutaminyl-tRNA(Gln) + L-glutamate + ADP + phosphate + H(+)</text>
        <dbReference type="Rhea" id="RHEA:17521"/>
        <dbReference type="Rhea" id="RHEA-COMP:9681"/>
        <dbReference type="Rhea" id="RHEA-COMP:9684"/>
        <dbReference type="ChEBI" id="CHEBI:15377"/>
        <dbReference type="ChEBI" id="CHEBI:15378"/>
        <dbReference type="ChEBI" id="CHEBI:29985"/>
        <dbReference type="ChEBI" id="CHEBI:30616"/>
        <dbReference type="ChEBI" id="CHEBI:43474"/>
        <dbReference type="ChEBI" id="CHEBI:58359"/>
        <dbReference type="ChEBI" id="CHEBI:78520"/>
        <dbReference type="ChEBI" id="CHEBI:78521"/>
        <dbReference type="ChEBI" id="CHEBI:456216"/>
    </reaction>
</comment>
<comment type="similarity">
    <text evidence="1">Belongs to the GatC family.</text>
</comment>
<dbReference type="Pfam" id="PF02686">
    <property type="entry name" value="GatC"/>
    <property type="match status" value="1"/>
</dbReference>
<proteinExistence type="inferred from homology"/>
<dbReference type="EMBL" id="JBHTCM010000008">
    <property type="protein sequence ID" value="MFC7332953.1"/>
    <property type="molecule type" value="Genomic_DNA"/>
</dbReference>
<dbReference type="InterPro" id="IPR036113">
    <property type="entry name" value="Asp/Glu-ADT_sf_sub_c"/>
</dbReference>
<name>A0ABW2KUQ6_9PROT</name>
<dbReference type="Gene3D" id="1.10.20.60">
    <property type="entry name" value="Glu-tRNAGln amidotransferase C subunit, N-terminal domain"/>
    <property type="match status" value="1"/>
</dbReference>
<dbReference type="PANTHER" id="PTHR15004:SF0">
    <property type="entry name" value="GLUTAMYL-TRNA(GLN) AMIDOTRANSFERASE SUBUNIT C, MITOCHONDRIAL"/>
    <property type="match status" value="1"/>
</dbReference>
<comment type="function">
    <text evidence="1">Allows the formation of correctly charged Asn-tRNA(Asn) or Gln-tRNA(Gln) through the transamidation of misacylated Asp-tRNA(Asn) or Glu-tRNA(Gln) in organisms which lack either or both of asparaginyl-tRNA or glutaminyl-tRNA synthetases. The reaction takes place in the presence of glutamine and ATP through an activated phospho-Asp-tRNA(Asn) or phospho-Glu-tRNA(Gln).</text>
</comment>
<comment type="catalytic activity">
    <reaction evidence="1">
        <text>L-aspartyl-tRNA(Asn) + L-glutamine + ATP + H2O = L-asparaginyl-tRNA(Asn) + L-glutamate + ADP + phosphate + 2 H(+)</text>
        <dbReference type="Rhea" id="RHEA:14513"/>
        <dbReference type="Rhea" id="RHEA-COMP:9674"/>
        <dbReference type="Rhea" id="RHEA-COMP:9677"/>
        <dbReference type="ChEBI" id="CHEBI:15377"/>
        <dbReference type="ChEBI" id="CHEBI:15378"/>
        <dbReference type="ChEBI" id="CHEBI:29985"/>
        <dbReference type="ChEBI" id="CHEBI:30616"/>
        <dbReference type="ChEBI" id="CHEBI:43474"/>
        <dbReference type="ChEBI" id="CHEBI:58359"/>
        <dbReference type="ChEBI" id="CHEBI:78515"/>
        <dbReference type="ChEBI" id="CHEBI:78516"/>
        <dbReference type="ChEBI" id="CHEBI:456216"/>
    </reaction>
</comment>
<comment type="caution">
    <text evidence="2">The sequence shown here is derived from an EMBL/GenBank/DDBJ whole genome shotgun (WGS) entry which is preliminary data.</text>
</comment>
<comment type="subunit">
    <text evidence="1">Heterotrimer of A, B and C subunits.</text>
</comment>
<keyword evidence="1" id="KW-0547">Nucleotide-binding</keyword>
<sequence length="95" mass="10414">MSLDKATVAKIAHLARIRVPEEEQEHLAQELNGILGWVEQLGEVDTDGVQPITSNVAQTLRRRQDVVTDGGYPEKVVANAPEGAEHFFAVPKVVE</sequence>
<keyword evidence="1" id="KW-0648">Protein biosynthesis</keyword>
<evidence type="ECO:0000313" key="3">
    <source>
        <dbReference type="Proteomes" id="UP001596456"/>
    </source>
</evidence>